<dbReference type="PROSITE" id="PS51257">
    <property type="entry name" value="PROKAR_LIPOPROTEIN"/>
    <property type="match status" value="1"/>
</dbReference>
<evidence type="ECO:0000256" key="1">
    <source>
        <dbReference type="SAM" id="MobiDB-lite"/>
    </source>
</evidence>
<gene>
    <name evidence="3" type="ORF">FXN61_40525</name>
</gene>
<protein>
    <submittedName>
        <fullName evidence="3">Uncharacterized protein</fullName>
    </submittedName>
</protein>
<feature type="signal peptide" evidence="2">
    <location>
        <begin position="1"/>
        <end position="20"/>
    </location>
</feature>
<comment type="caution">
    <text evidence="3">The sequence shown here is derived from an EMBL/GenBank/DDBJ whole genome shotgun (WGS) entry which is preliminary data.</text>
</comment>
<evidence type="ECO:0000313" key="3">
    <source>
        <dbReference type="EMBL" id="NKE62677.1"/>
    </source>
</evidence>
<accession>A0ABX1FVX4</accession>
<dbReference type="RefSeq" id="WP_167979297.1">
    <property type="nucleotide sequence ID" value="NZ_VSRL01000274.1"/>
</dbReference>
<evidence type="ECO:0000256" key="2">
    <source>
        <dbReference type="SAM" id="SignalP"/>
    </source>
</evidence>
<proteinExistence type="predicted"/>
<feature type="chain" id="PRO_5046128747" evidence="2">
    <location>
        <begin position="21"/>
        <end position="393"/>
    </location>
</feature>
<dbReference type="EMBL" id="VSRL01000274">
    <property type="protein sequence ID" value="NKE62677.1"/>
    <property type="molecule type" value="Genomic_DNA"/>
</dbReference>
<keyword evidence="2" id="KW-0732">Signal</keyword>
<evidence type="ECO:0000313" key="4">
    <source>
        <dbReference type="Proteomes" id="UP001515943"/>
    </source>
</evidence>
<feature type="region of interest" description="Disordered" evidence="1">
    <location>
        <begin position="354"/>
        <end position="393"/>
    </location>
</feature>
<reference evidence="3 4" key="1">
    <citation type="submission" date="2019-08" db="EMBL/GenBank/DDBJ databases">
        <title>Lentzea from Indian Himalayas.</title>
        <authorList>
            <person name="Mandal S."/>
            <person name="Mallick Gupta A."/>
            <person name="Maiti P.K."/>
            <person name="Sarkar J."/>
            <person name="Mandal S."/>
        </authorList>
    </citation>
    <scope>NUCLEOTIDE SEQUENCE [LARGE SCALE GENOMIC DNA]</scope>
    <source>
        <strain evidence="3 4">PSKA42</strain>
    </source>
</reference>
<dbReference type="Proteomes" id="UP001515943">
    <property type="component" value="Unassembled WGS sequence"/>
</dbReference>
<sequence>MWRLTLVVLLVLTGCSSGGAGNAVGFTAVDLTATPEALATHGDMLVIGTRPTDHPELVTRTKDGKLSNARLIPATPYGKEAHWYGISSDGTTITGVGGERGGAHGNVRWSAWTGDTRQIVEKPQGFSTFGGYGAGELISVVRTKQGPLIIGTWQSAKAGLDIAMWTYAADTWTRQPSGGTVLESSQELLRFPLAVTPNGDGALVVGWQIAKGTVSAAVWQFDGTTWTTATLPDGDAALAARCWDGTCHVVGRSKGKLAWWSGPDWKKLTTPDVPVGDNQSLAAPVPVNGIPTLFIDHNGVKLVSEKDERSADGPTGEVVAAEKAGDQVFVIAGAGSGASPSRQKCSRPCDVLHGVRSSGGRSRTASEDGWAGRRGGAGASALDGRLTCSSSGQ</sequence>
<name>A0ABX1FVX4_9PSEU</name>
<keyword evidence="4" id="KW-1185">Reference proteome</keyword>
<organism evidence="3 4">
    <name type="scientific">Lentzea indica</name>
    <dbReference type="NCBI Taxonomy" id="2604800"/>
    <lineage>
        <taxon>Bacteria</taxon>
        <taxon>Bacillati</taxon>
        <taxon>Actinomycetota</taxon>
        <taxon>Actinomycetes</taxon>
        <taxon>Pseudonocardiales</taxon>
        <taxon>Pseudonocardiaceae</taxon>
        <taxon>Lentzea</taxon>
    </lineage>
</organism>